<evidence type="ECO:0000313" key="11">
    <source>
        <dbReference type="Proteomes" id="UP000189545"/>
    </source>
</evidence>
<organism evidence="10 11">
    <name type="scientific">Shewanella psychrophila</name>
    <dbReference type="NCBI Taxonomy" id="225848"/>
    <lineage>
        <taxon>Bacteria</taxon>
        <taxon>Pseudomonadati</taxon>
        <taxon>Pseudomonadota</taxon>
        <taxon>Gammaproteobacteria</taxon>
        <taxon>Alteromonadales</taxon>
        <taxon>Shewanellaceae</taxon>
        <taxon>Shewanella</taxon>
    </lineage>
</organism>
<evidence type="ECO:0000259" key="7">
    <source>
        <dbReference type="Pfam" id="PF00460"/>
    </source>
</evidence>
<evidence type="ECO:0000256" key="2">
    <source>
        <dbReference type="ARBA" id="ARBA00009677"/>
    </source>
</evidence>
<dbReference type="Pfam" id="PF06429">
    <property type="entry name" value="Flg_bbr_C"/>
    <property type="match status" value="1"/>
</dbReference>
<dbReference type="InterPro" id="IPR020013">
    <property type="entry name" value="Flagellar_FlgE/F/G"/>
</dbReference>
<dbReference type="PANTHER" id="PTHR30435">
    <property type="entry name" value="FLAGELLAR PROTEIN"/>
    <property type="match status" value="1"/>
</dbReference>
<dbReference type="STRING" id="225848.Sps_00104"/>
<dbReference type="InterPro" id="IPR037925">
    <property type="entry name" value="FlgE/F/G-like"/>
</dbReference>
<evidence type="ECO:0000256" key="6">
    <source>
        <dbReference type="RuleBase" id="RU362116"/>
    </source>
</evidence>
<dbReference type="InterPro" id="IPR010930">
    <property type="entry name" value="Flg_bb/hook_C_dom"/>
</dbReference>
<keyword evidence="10" id="KW-0966">Cell projection</keyword>
<dbReference type="RefSeq" id="WP_077750689.1">
    <property type="nucleotide sequence ID" value="NZ_CP014782.1"/>
</dbReference>
<feature type="domain" description="Flagellar hook protein FlgE/F/G-like D1" evidence="9">
    <location>
        <begin position="83"/>
        <end position="146"/>
    </location>
</feature>
<evidence type="ECO:0000256" key="5">
    <source>
        <dbReference type="ARBA" id="ARBA00040228"/>
    </source>
</evidence>
<evidence type="ECO:0000313" key="10">
    <source>
        <dbReference type="EMBL" id="AQS35325.1"/>
    </source>
</evidence>
<reference evidence="10 11" key="1">
    <citation type="submission" date="2016-03" db="EMBL/GenBank/DDBJ databases">
        <title>Complete genome sequence of Shewanella psychrophila WP2, a deep sea bacterium isolated from west Pacific sediment.</title>
        <authorList>
            <person name="Xu G."/>
            <person name="Jian H."/>
        </authorList>
    </citation>
    <scope>NUCLEOTIDE SEQUENCE [LARGE SCALE GENOMIC DNA]</scope>
    <source>
        <strain evidence="10 11">WP2</strain>
    </source>
</reference>
<keyword evidence="3 6" id="KW-0975">Bacterial flagellum</keyword>
<evidence type="ECO:0000256" key="3">
    <source>
        <dbReference type="ARBA" id="ARBA00023143"/>
    </source>
</evidence>
<feature type="domain" description="Flagellar basal-body/hook protein C-terminal" evidence="8">
    <location>
        <begin position="196"/>
        <end position="240"/>
    </location>
</feature>
<keyword evidence="10" id="KW-0969">Cilium</keyword>
<comment type="subunit">
    <text evidence="4 6">The basal body constitutes a major portion of the flagellar organelle and consists of five rings (E,L,P,S, and M) mounted on a central rod. The rod consists of about 26 subunits of FlgG in the distal portion, and FlgB, FlgC and FlgF are thought to build up the proximal portion of the rod with about 6 subunits each.</text>
</comment>
<dbReference type="Pfam" id="PF00460">
    <property type="entry name" value="Flg_bb_rod"/>
    <property type="match status" value="1"/>
</dbReference>
<evidence type="ECO:0000259" key="8">
    <source>
        <dbReference type="Pfam" id="PF06429"/>
    </source>
</evidence>
<dbReference type="NCBIfam" id="TIGR03506">
    <property type="entry name" value="FlgEFG_subfam"/>
    <property type="match status" value="1"/>
</dbReference>
<dbReference type="KEGG" id="spsw:Sps_00104"/>
<keyword evidence="10" id="KW-0282">Flagellum</keyword>
<dbReference type="InterPro" id="IPR001444">
    <property type="entry name" value="Flag_bb_rod_N"/>
</dbReference>
<evidence type="ECO:0000256" key="4">
    <source>
        <dbReference type="ARBA" id="ARBA00038560"/>
    </source>
</evidence>
<name>A0A1S6HII4_9GAMM</name>
<comment type="similarity">
    <text evidence="2 6">Belongs to the flagella basal body rod proteins family.</text>
</comment>
<dbReference type="NCBIfam" id="NF009280">
    <property type="entry name" value="PRK12640.1"/>
    <property type="match status" value="1"/>
</dbReference>
<dbReference type="AlphaFoldDB" id="A0A1S6HII4"/>
<proteinExistence type="inferred from homology"/>
<evidence type="ECO:0000256" key="1">
    <source>
        <dbReference type="ARBA" id="ARBA00004117"/>
    </source>
</evidence>
<feature type="domain" description="Flagellar basal body rod protein N-terminal" evidence="7">
    <location>
        <begin position="5"/>
        <end position="35"/>
    </location>
</feature>
<dbReference type="InterPro" id="IPR053967">
    <property type="entry name" value="LlgE_F_G-like_D1"/>
</dbReference>
<sequence length="244" mass="26143">MDKMLYTAATGAARVMEAQTIRANNLANAETTGFKADLERVNAKVLAPTGNSLHTRVMAQTESSGFSQQAGAMNPTGRTLDLAIRDQGLFTVMTEQGEAYTRSGNLVPDTNGQLTIDGRPVAGIDGPIVLPEYRQLFIGDDGRISVVAAEGGIIEEVGLLKLVKPELNAVDKGLDGMFYSRDGNILPASEEVRVDSGFLEASNVNAVNELIASMDLSRQFEVQVKLMKTAEKLAEAGNRLIRNA</sequence>
<keyword evidence="11" id="KW-1185">Reference proteome</keyword>
<dbReference type="Pfam" id="PF22692">
    <property type="entry name" value="LlgE_F_G_D1"/>
    <property type="match status" value="1"/>
</dbReference>
<accession>A0A1S6HII4</accession>
<protein>
    <recommendedName>
        <fullName evidence="5 6">Flagellar basal-body rod protein FlgF</fullName>
    </recommendedName>
</protein>
<dbReference type="OrthoDB" id="9804559at2"/>
<dbReference type="EMBL" id="CP014782">
    <property type="protein sequence ID" value="AQS35325.1"/>
    <property type="molecule type" value="Genomic_DNA"/>
</dbReference>
<dbReference type="GO" id="GO:0030694">
    <property type="term" value="C:bacterial-type flagellum basal body, rod"/>
    <property type="evidence" value="ECO:0007669"/>
    <property type="project" value="UniProtKB-UniRule"/>
</dbReference>
<dbReference type="GO" id="GO:0071978">
    <property type="term" value="P:bacterial-type flagellum-dependent swarming motility"/>
    <property type="evidence" value="ECO:0007669"/>
    <property type="project" value="TreeGrafter"/>
</dbReference>
<evidence type="ECO:0000259" key="9">
    <source>
        <dbReference type="Pfam" id="PF22692"/>
    </source>
</evidence>
<dbReference type="SUPFAM" id="SSF117143">
    <property type="entry name" value="Flagellar hook protein flgE"/>
    <property type="match status" value="1"/>
</dbReference>
<dbReference type="PANTHER" id="PTHR30435:SF18">
    <property type="entry name" value="FLAGELLAR BASAL-BODY ROD PROTEIN FLGF"/>
    <property type="match status" value="1"/>
</dbReference>
<gene>
    <name evidence="10" type="ORF">Sps_00104</name>
</gene>
<comment type="subcellular location">
    <subcellularLocation>
        <location evidence="1 6">Bacterial flagellum basal body</location>
    </subcellularLocation>
</comment>
<dbReference type="Proteomes" id="UP000189545">
    <property type="component" value="Chromosome"/>
</dbReference>